<reference evidence="5" key="1">
    <citation type="submission" date="2018-02" db="EMBL/GenBank/DDBJ databases">
        <title>Rhizophora mucronata_Transcriptome.</title>
        <authorList>
            <person name="Meera S.P."/>
            <person name="Sreeshan A."/>
            <person name="Augustine A."/>
        </authorList>
    </citation>
    <scope>NUCLEOTIDE SEQUENCE</scope>
    <source>
        <tissue evidence="5">Leaf</tissue>
    </source>
</reference>
<feature type="domain" description="Protein root UVB sensitive/RUS" evidence="3">
    <location>
        <begin position="123"/>
        <end position="259"/>
    </location>
</feature>
<evidence type="ECO:0008006" key="6">
    <source>
        <dbReference type="Google" id="ProtNLM"/>
    </source>
</evidence>
<dbReference type="InterPro" id="IPR054549">
    <property type="entry name" value="UVB_sens_RUS_dom"/>
</dbReference>
<dbReference type="InterPro" id="IPR006968">
    <property type="entry name" value="RUS_fam"/>
</dbReference>
<feature type="domain" description="Protein root UVB sensitive 6 N-terminal" evidence="4">
    <location>
        <begin position="20"/>
        <end position="119"/>
    </location>
</feature>
<dbReference type="Pfam" id="PF24162">
    <property type="entry name" value="RUS6_N"/>
    <property type="match status" value="1"/>
</dbReference>
<dbReference type="AlphaFoldDB" id="A0A2P2LVK7"/>
<dbReference type="Pfam" id="PF04884">
    <property type="entry name" value="UVB_sens_prot"/>
    <property type="match status" value="1"/>
</dbReference>
<feature type="region of interest" description="Disordered" evidence="2">
    <location>
        <begin position="1"/>
        <end position="22"/>
    </location>
</feature>
<organism evidence="5">
    <name type="scientific">Rhizophora mucronata</name>
    <name type="common">Asiatic mangrove</name>
    <dbReference type="NCBI Taxonomy" id="61149"/>
    <lineage>
        <taxon>Eukaryota</taxon>
        <taxon>Viridiplantae</taxon>
        <taxon>Streptophyta</taxon>
        <taxon>Embryophyta</taxon>
        <taxon>Tracheophyta</taxon>
        <taxon>Spermatophyta</taxon>
        <taxon>Magnoliopsida</taxon>
        <taxon>eudicotyledons</taxon>
        <taxon>Gunneridae</taxon>
        <taxon>Pentapetalae</taxon>
        <taxon>rosids</taxon>
        <taxon>fabids</taxon>
        <taxon>Malpighiales</taxon>
        <taxon>Rhizophoraceae</taxon>
        <taxon>Rhizophora</taxon>
    </lineage>
</organism>
<dbReference type="PANTHER" id="PTHR12770">
    <property type="entry name" value="RUS1 FAMILY PROTEIN C16ORF58"/>
    <property type="match status" value="1"/>
</dbReference>
<proteinExistence type="inferred from homology"/>
<evidence type="ECO:0000256" key="2">
    <source>
        <dbReference type="SAM" id="MobiDB-lite"/>
    </source>
</evidence>
<protein>
    <recommendedName>
        <fullName evidence="6">Protein root UVB sensitive 6</fullName>
    </recommendedName>
</protein>
<dbReference type="InterPro" id="IPR057404">
    <property type="entry name" value="RUS6_N"/>
</dbReference>
<accession>A0A2P2LVK7</accession>
<evidence type="ECO:0000259" key="3">
    <source>
        <dbReference type="Pfam" id="PF04884"/>
    </source>
</evidence>
<evidence type="ECO:0000313" key="5">
    <source>
        <dbReference type="EMBL" id="MBX21963.1"/>
    </source>
</evidence>
<comment type="similarity">
    <text evidence="1">Belongs to the RUS1 family.</text>
</comment>
<evidence type="ECO:0000259" key="4">
    <source>
        <dbReference type="Pfam" id="PF24162"/>
    </source>
</evidence>
<sequence>MAPIKVKQSPSTTAQTLTGTTSSQDARLLVRETLRISANLASSSSNAVASVPPVSQGESVSLVDARRFGLVEEDFVDSSLRLICCEEIDGLRWKYVAENDGFGRLKKNSIRSVSLNTRQVPVEELMSFIRSYVVPEGFPDSVTPSYVPYMTWRALKHFFGGAMGVFTTKTLLSSVGVSKSKAIPGAIAINWILKDGAGRVGKMLFSRQGKKFDYDLKQLRFAGDLLMELGAGVELATAAVPHLFLPLACAANVAKVCCFFLAI</sequence>
<name>A0A2P2LVK7_RHIMU</name>
<evidence type="ECO:0000256" key="1">
    <source>
        <dbReference type="ARBA" id="ARBA00007558"/>
    </source>
</evidence>
<dbReference type="EMBL" id="GGEC01041479">
    <property type="protein sequence ID" value="MBX21963.1"/>
    <property type="molecule type" value="Transcribed_RNA"/>
</dbReference>
<feature type="compositionally biased region" description="Low complexity" evidence="2">
    <location>
        <begin position="9"/>
        <end position="22"/>
    </location>
</feature>
<dbReference type="PANTHER" id="PTHR12770:SF20">
    <property type="entry name" value="PROTEIN ROOT UVB SENSITIVE 6"/>
    <property type="match status" value="1"/>
</dbReference>